<reference evidence="15 16" key="1">
    <citation type="submission" date="2020-06" db="EMBL/GenBank/DDBJ databases">
        <title>Crossreactivity between MHC class I-restricted antigens from cancer cells and an enterococcal bacteriophage.</title>
        <authorList>
            <person name="Fluckiger A."/>
            <person name="Daillere R."/>
            <person name="Sassi M."/>
            <person name="Cattoir V."/>
            <person name="Kroemer G."/>
            <person name="Zitvogel L."/>
        </authorList>
    </citation>
    <scope>NUCLEOTIDE SEQUENCE [LARGE SCALE GENOMIC DNA]</scope>
    <source>
        <strain evidence="15 16">EG4</strain>
    </source>
</reference>
<dbReference type="GO" id="GO:0008559">
    <property type="term" value="F:ABC-type xenobiotic transporter activity"/>
    <property type="evidence" value="ECO:0007669"/>
    <property type="project" value="UniProtKB-EC"/>
</dbReference>
<keyword evidence="5 15" id="KW-0067">ATP-binding</keyword>
<organism evidence="15 16">
    <name type="scientific">Enterococcus gallinarum</name>
    <dbReference type="NCBI Taxonomy" id="1353"/>
    <lineage>
        <taxon>Bacteria</taxon>
        <taxon>Bacillati</taxon>
        <taxon>Bacillota</taxon>
        <taxon>Bacilli</taxon>
        <taxon>Lactobacillales</taxon>
        <taxon>Enterococcaceae</taxon>
        <taxon>Enterococcus</taxon>
    </lineage>
</organism>
<dbReference type="Gene3D" id="1.20.1560.10">
    <property type="entry name" value="ABC transporter type 1, transmembrane domain"/>
    <property type="match status" value="1"/>
</dbReference>
<evidence type="ECO:0000256" key="11">
    <source>
        <dbReference type="ARBA" id="ARBA00072598"/>
    </source>
</evidence>
<dbReference type="Pfam" id="PF00664">
    <property type="entry name" value="ABC_membrane"/>
    <property type="match status" value="1"/>
</dbReference>
<dbReference type="PANTHER" id="PTHR43394:SF1">
    <property type="entry name" value="ATP-BINDING CASSETTE SUB-FAMILY B MEMBER 10, MITOCHONDRIAL"/>
    <property type="match status" value="1"/>
</dbReference>
<dbReference type="AlphaFoldDB" id="A0ABD4HKW2"/>
<name>A0ABD4HKW2_ENTGA</name>
<evidence type="ECO:0000256" key="10">
    <source>
        <dbReference type="ARBA" id="ARBA00061674"/>
    </source>
</evidence>
<evidence type="ECO:0000256" key="1">
    <source>
        <dbReference type="ARBA" id="ARBA00004651"/>
    </source>
</evidence>
<dbReference type="InterPro" id="IPR036640">
    <property type="entry name" value="ABC1_TM_sf"/>
</dbReference>
<evidence type="ECO:0000256" key="4">
    <source>
        <dbReference type="ARBA" id="ARBA00022741"/>
    </source>
</evidence>
<dbReference type="SMART" id="SM00382">
    <property type="entry name" value="AAA"/>
    <property type="match status" value="1"/>
</dbReference>
<dbReference type="InterPro" id="IPR039421">
    <property type="entry name" value="Type_1_exporter"/>
</dbReference>
<comment type="similarity">
    <text evidence="10">Belongs to the ABC transporter superfamily. Multidrug exporter LmrA (TC 3.A.1.117.1) family.</text>
</comment>
<dbReference type="PROSITE" id="PS50929">
    <property type="entry name" value="ABC_TM1F"/>
    <property type="match status" value="1"/>
</dbReference>
<comment type="subcellular location">
    <subcellularLocation>
        <location evidence="1">Cell membrane</location>
        <topology evidence="1">Multi-pass membrane protein</topology>
    </subcellularLocation>
</comment>
<comment type="caution">
    <text evidence="15">The sequence shown here is derived from an EMBL/GenBank/DDBJ whole genome shotgun (WGS) entry which is preliminary data.</text>
</comment>
<feature type="transmembrane region" description="Helical" evidence="12">
    <location>
        <begin position="36"/>
        <end position="54"/>
    </location>
</feature>
<dbReference type="GO" id="GO:0005524">
    <property type="term" value="F:ATP binding"/>
    <property type="evidence" value="ECO:0007669"/>
    <property type="project" value="UniProtKB-KW"/>
</dbReference>
<dbReference type="InterPro" id="IPR017871">
    <property type="entry name" value="ABC_transporter-like_CS"/>
</dbReference>
<gene>
    <name evidence="15" type="ORF">HWH42_05905</name>
</gene>
<evidence type="ECO:0000256" key="3">
    <source>
        <dbReference type="ARBA" id="ARBA00022692"/>
    </source>
</evidence>
<dbReference type="EC" id="7.6.2.2" evidence="2"/>
<dbReference type="SUPFAM" id="SSF52540">
    <property type="entry name" value="P-loop containing nucleoside triphosphate hydrolases"/>
    <property type="match status" value="1"/>
</dbReference>
<evidence type="ECO:0000259" key="13">
    <source>
        <dbReference type="PROSITE" id="PS50893"/>
    </source>
</evidence>
<evidence type="ECO:0000256" key="6">
    <source>
        <dbReference type="ARBA" id="ARBA00022989"/>
    </source>
</evidence>
<dbReference type="InterPro" id="IPR003439">
    <property type="entry name" value="ABC_transporter-like_ATP-bd"/>
</dbReference>
<dbReference type="InterPro" id="IPR027417">
    <property type="entry name" value="P-loop_NTPase"/>
</dbReference>
<feature type="domain" description="ABC transmembrane type-1" evidence="14">
    <location>
        <begin position="38"/>
        <end position="317"/>
    </location>
</feature>
<keyword evidence="4" id="KW-0547">Nucleotide-binding</keyword>
<dbReference type="InterPro" id="IPR011527">
    <property type="entry name" value="ABC1_TM_dom"/>
</dbReference>
<feature type="transmembrane region" description="Helical" evidence="12">
    <location>
        <begin position="175"/>
        <end position="193"/>
    </location>
</feature>
<dbReference type="FunFam" id="3.40.50.300:FF:000218">
    <property type="entry name" value="Multidrug ABC transporter ATP-binding protein"/>
    <property type="match status" value="1"/>
</dbReference>
<dbReference type="RefSeq" id="WP_081131094.1">
    <property type="nucleotide sequence ID" value="NZ_CAKOCH010000007.1"/>
</dbReference>
<dbReference type="EMBL" id="JABXJK010000029">
    <property type="protein sequence ID" value="MBA0972119.1"/>
    <property type="molecule type" value="Genomic_DNA"/>
</dbReference>
<accession>A0ABD4HKW2</accession>
<comment type="function">
    <text evidence="9">Efflux transporter for a variety of amphiphilic cationic compounds, including antibiotics.</text>
</comment>
<evidence type="ECO:0000259" key="14">
    <source>
        <dbReference type="PROSITE" id="PS50929"/>
    </source>
</evidence>
<feature type="domain" description="ABC transporter" evidence="13">
    <location>
        <begin position="349"/>
        <end position="584"/>
    </location>
</feature>
<feature type="transmembrane region" description="Helical" evidence="12">
    <location>
        <begin position="74"/>
        <end position="100"/>
    </location>
</feature>
<dbReference type="Gene3D" id="3.40.50.300">
    <property type="entry name" value="P-loop containing nucleotide triphosphate hydrolases"/>
    <property type="match status" value="1"/>
</dbReference>
<protein>
    <recommendedName>
        <fullName evidence="11">Multidrug resistance ABC transporter ATP-binding and permease protein</fullName>
        <ecNumber evidence="2">7.6.2.2</ecNumber>
    </recommendedName>
</protein>
<comment type="catalytic activity">
    <reaction evidence="8">
        <text>ATP + H2O + xenobioticSide 1 = ADP + phosphate + xenobioticSide 2.</text>
        <dbReference type="EC" id="7.6.2.2"/>
    </reaction>
</comment>
<feature type="transmembrane region" description="Helical" evidence="12">
    <location>
        <begin position="291"/>
        <end position="312"/>
    </location>
</feature>
<keyword evidence="3 12" id="KW-0812">Transmembrane</keyword>
<dbReference type="CDD" id="cd18551">
    <property type="entry name" value="ABC_6TM_LmrA_like"/>
    <property type="match status" value="1"/>
</dbReference>
<feature type="transmembrane region" description="Helical" evidence="12">
    <location>
        <begin position="256"/>
        <end position="279"/>
    </location>
</feature>
<sequence>MQEESQIHQNQPTPATSFKLKNFIQLITSVNPKKSLFALGLFLSLLTSGASLIVPQLTKKLVDTSGTPTFSSNMVIVLIVAFALQLGLGTIGGFLLRYVGESAVKTLRERLWTHLLHLPVGYFDSHKSGESSSRLVNDTSVIKDLVTSQFPNFVTGAIQLVGSMVILFWMDWKMAALMFSAVPLIALIMLPIGKIMSKLGRQLQAATANFNADASEKLAEIRLIKASNGEKSEQESGRRLITNIFSLGVKDAKVEAVLQPIMMTAMLGLFVGILGYGAVRVQAGTLTSGALVAFLLYLFNIIAPVTTFAMFFSQVQKAMGATERIQEILDTPSESFTATETVNVEGQVLKAEHITFSYNEERTILKDVSFEAKPNTVIAFAGPSGGGKSTIFALLERFYQPDSGMITIGGKPIQSLDLQAWRSQIGYVSQDSAVFAGSIRDNLQYGLDRTLSEDELWQGLSLAYADQFVRDFPDQLETEIGERGVKLSGGQKQRIAIARAFLRNPKILMLDEATASLDSQSEEKVQRALDHLMEGRTTLVIAHRLSTIVDADQIYFIEKGAVTGNGRHTDLIATHPLYAEYVKEQMVS</sequence>
<evidence type="ECO:0000256" key="2">
    <source>
        <dbReference type="ARBA" id="ARBA00012191"/>
    </source>
</evidence>
<dbReference type="GO" id="GO:0005886">
    <property type="term" value="C:plasma membrane"/>
    <property type="evidence" value="ECO:0007669"/>
    <property type="project" value="UniProtKB-SubCell"/>
</dbReference>
<evidence type="ECO:0000313" key="15">
    <source>
        <dbReference type="EMBL" id="MBA0972119.1"/>
    </source>
</evidence>
<dbReference type="Pfam" id="PF00005">
    <property type="entry name" value="ABC_tran"/>
    <property type="match status" value="1"/>
</dbReference>
<dbReference type="PROSITE" id="PS00211">
    <property type="entry name" value="ABC_TRANSPORTER_1"/>
    <property type="match status" value="1"/>
</dbReference>
<evidence type="ECO:0000256" key="12">
    <source>
        <dbReference type="SAM" id="Phobius"/>
    </source>
</evidence>
<evidence type="ECO:0000256" key="8">
    <source>
        <dbReference type="ARBA" id="ARBA00034018"/>
    </source>
</evidence>
<dbReference type="SUPFAM" id="SSF90123">
    <property type="entry name" value="ABC transporter transmembrane region"/>
    <property type="match status" value="1"/>
</dbReference>
<keyword evidence="7 12" id="KW-0472">Membrane</keyword>
<keyword evidence="6 12" id="KW-1133">Transmembrane helix</keyword>
<evidence type="ECO:0000256" key="5">
    <source>
        <dbReference type="ARBA" id="ARBA00022840"/>
    </source>
</evidence>
<dbReference type="PANTHER" id="PTHR43394">
    <property type="entry name" value="ATP-DEPENDENT PERMEASE MDL1, MITOCHONDRIAL"/>
    <property type="match status" value="1"/>
</dbReference>
<evidence type="ECO:0000256" key="7">
    <source>
        <dbReference type="ARBA" id="ARBA00023136"/>
    </source>
</evidence>
<evidence type="ECO:0000313" key="16">
    <source>
        <dbReference type="Proteomes" id="UP000571857"/>
    </source>
</evidence>
<dbReference type="PROSITE" id="PS50893">
    <property type="entry name" value="ABC_TRANSPORTER_2"/>
    <property type="match status" value="1"/>
</dbReference>
<dbReference type="InterPro" id="IPR003593">
    <property type="entry name" value="AAA+_ATPase"/>
</dbReference>
<proteinExistence type="inferred from homology"/>
<dbReference type="Proteomes" id="UP000571857">
    <property type="component" value="Unassembled WGS sequence"/>
</dbReference>
<evidence type="ECO:0000256" key="9">
    <source>
        <dbReference type="ARBA" id="ARBA00059943"/>
    </source>
</evidence>